<evidence type="ECO:0000313" key="1">
    <source>
        <dbReference type="EMBL" id="QFY42933.1"/>
    </source>
</evidence>
<accession>A0A5Q0BGH8</accession>
<dbReference type="OrthoDB" id="5569812at2"/>
<dbReference type="AlphaFoldDB" id="A0A5Q0BGH8"/>
<evidence type="ECO:0000313" key="2">
    <source>
        <dbReference type="Proteomes" id="UP000325755"/>
    </source>
</evidence>
<protein>
    <recommendedName>
        <fullName evidence="3">Lipoprotein</fullName>
    </recommendedName>
</protein>
<dbReference type="KEGG" id="mmob:F6R98_10180"/>
<gene>
    <name evidence="1" type="ORF">F6R98_10180</name>
</gene>
<dbReference type="EMBL" id="CP044205">
    <property type="protein sequence ID" value="QFY42933.1"/>
    <property type="molecule type" value="Genomic_DNA"/>
</dbReference>
<reference evidence="1 2" key="1">
    <citation type="submission" date="2019-09" db="EMBL/GenBank/DDBJ databases">
        <title>Ecophysiology of the spiral-shaped methanotroph Methylospira mobilis as revealed by the complete genome sequence.</title>
        <authorList>
            <person name="Oshkin I.Y."/>
            <person name="Dedysh S.N."/>
            <person name="Miroshnikov K."/>
            <person name="Danilova O.V."/>
            <person name="Hakobyan A."/>
            <person name="Liesack W."/>
        </authorList>
    </citation>
    <scope>NUCLEOTIDE SEQUENCE [LARGE SCALE GENOMIC DNA]</scope>
    <source>
        <strain evidence="1 2">Shm1</strain>
    </source>
</reference>
<dbReference type="RefSeq" id="WP_153248922.1">
    <property type="nucleotide sequence ID" value="NZ_CP044205.1"/>
</dbReference>
<proteinExistence type="predicted"/>
<name>A0A5Q0BGH8_9GAMM</name>
<dbReference type="Proteomes" id="UP000325755">
    <property type="component" value="Chromosome"/>
</dbReference>
<evidence type="ECO:0008006" key="3">
    <source>
        <dbReference type="Google" id="ProtNLM"/>
    </source>
</evidence>
<organism evidence="1 2">
    <name type="scientific">Candidatus Methylospira mobilis</name>
    <dbReference type="NCBI Taxonomy" id="1808979"/>
    <lineage>
        <taxon>Bacteria</taxon>
        <taxon>Pseudomonadati</taxon>
        <taxon>Pseudomonadota</taxon>
        <taxon>Gammaproteobacteria</taxon>
        <taxon>Methylococcales</taxon>
        <taxon>Methylococcaceae</taxon>
        <taxon>Candidatus Methylospira</taxon>
    </lineage>
</organism>
<dbReference type="PROSITE" id="PS51257">
    <property type="entry name" value="PROKAR_LIPOPROTEIN"/>
    <property type="match status" value="1"/>
</dbReference>
<sequence length="146" mass="16161">MNARLTASLCCALFLFGCQSVPDKGARGTWTESTLSEQTLKKIQADSFDYQQCLHQQLMGEIPAETDESTVTDMILGRCEERLKPIKATFDAEKVPDDISSRYLEKKRSYAKRNVMRFVRSVQAAQAAEAASKPAAIKSSPADPPQ</sequence>
<dbReference type="InParanoid" id="A0A5Q0BGH8"/>
<keyword evidence="2" id="KW-1185">Reference proteome</keyword>